<comment type="caution">
    <text evidence="2">The sequence shown here is derived from an EMBL/GenBank/DDBJ whole genome shotgun (WGS) entry which is preliminary data.</text>
</comment>
<feature type="region of interest" description="Disordered" evidence="1">
    <location>
        <begin position="174"/>
        <end position="200"/>
    </location>
</feature>
<proteinExistence type="predicted"/>
<sequence>MFEFDELEAVLPHEAVAVYGAGSPEINGLYEDTGVQTHGAAIFRHSVLADQLLAREKCGEAMGWLIGVSRRPLYGLRTDALQCPATGWKALKGRGPAPKPAPSVEGFSSSADACLRLAAVWCEEAEAEALVREQKFKQGAEIYKQALGIPVLPAARRAEVHAFRARTFRQLAESKKKVRREPGRSEAGDDDEAAEDDGQEDPLHGLAAEWAIQEAEEALEHDPKCFLASWEGAIAAKHIGWWNKGRMLAKRAMQAVPAGPTHRSQRETASTLFLLMAEEEQEEKVRKVKEIQQSRHKVEPEVDPKELDWAKAVATQLNEALKSEDFKRPHHQIWKMIGPGLVKKDADMLFSEVRQLVWEKWNSIAWQHGYRTSWDAMARRSMCARVVDVANTGHGDEVKALIKEIEAGQSSKTSSSSN</sequence>
<dbReference type="AlphaFoldDB" id="A0A813IUM9"/>
<accession>A0A813IUM9</accession>
<feature type="compositionally biased region" description="Acidic residues" evidence="1">
    <location>
        <begin position="188"/>
        <end position="200"/>
    </location>
</feature>
<evidence type="ECO:0000256" key="1">
    <source>
        <dbReference type="SAM" id="MobiDB-lite"/>
    </source>
</evidence>
<dbReference type="InterPro" id="IPR011990">
    <property type="entry name" value="TPR-like_helical_dom_sf"/>
</dbReference>
<feature type="compositionally biased region" description="Basic and acidic residues" evidence="1">
    <location>
        <begin position="174"/>
        <end position="187"/>
    </location>
</feature>
<evidence type="ECO:0000313" key="2">
    <source>
        <dbReference type="EMBL" id="CAE8656336.1"/>
    </source>
</evidence>
<gene>
    <name evidence="2" type="ORF">PGLA2088_LOCUS12127</name>
</gene>
<name>A0A813IUM9_POLGL</name>
<protein>
    <submittedName>
        <fullName evidence="2">Uncharacterized protein</fullName>
    </submittedName>
</protein>
<dbReference type="Gene3D" id="1.25.40.10">
    <property type="entry name" value="Tetratricopeptide repeat domain"/>
    <property type="match status" value="1"/>
</dbReference>
<dbReference type="EMBL" id="CAJNNW010014213">
    <property type="protein sequence ID" value="CAE8656336.1"/>
    <property type="molecule type" value="Genomic_DNA"/>
</dbReference>
<organism evidence="2 3">
    <name type="scientific">Polarella glacialis</name>
    <name type="common">Dinoflagellate</name>
    <dbReference type="NCBI Taxonomy" id="89957"/>
    <lineage>
        <taxon>Eukaryota</taxon>
        <taxon>Sar</taxon>
        <taxon>Alveolata</taxon>
        <taxon>Dinophyceae</taxon>
        <taxon>Suessiales</taxon>
        <taxon>Suessiaceae</taxon>
        <taxon>Polarella</taxon>
    </lineage>
</organism>
<reference evidence="2" key="1">
    <citation type="submission" date="2021-02" db="EMBL/GenBank/DDBJ databases">
        <authorList>
            <person name="Dougan E. K."/>
            <person name="Rhodes N."/>
            <person name="Thang M."/>
            <person name="Chan C."/>
        </authorList>
    </citation>
    <scope>NUCLEOTIDE SEQUENCE</scope>
</reference>
<dbReference type="Proteomes" id="UP000626109">
    <property type="component" value="Unassembled WGS sequence"/>
</dbReference>
<evidence type="ECO:0000313" key="3">
    <source>
        <dbReference type="Proteomes" id="UP000626109"/>
    </source>
</evidence>